<keyword evidence="2" id="KW-0862">Zinc</keyword>
<evidence type="ECO:0000259" key="6">
    <source>
        <dbReference type="PROSITE" id="PS50048"/>
    </source>
</evidence>
<comment type="caution">
    <text evidence="7">The sequence shown here is derived from an EMBL/GenBank/DDBJ whole genome shotgun (WGS) entry which is preliminary data.</text>
</comment>
<dbReference type="InterPro" id="IPR036864">
    <property type="entry name" value="Zn2-C6_fun-type_DNA-bd_sf"/>
</dbReference>
<dbReference type="SUPFAM" id="SSF57701">
    <property type="entry name" value="Zn2/Cys6 DNA-binding domain"/>
    <property type="match status" value="1"/>
</dbReference>
<evidence type="ECO:0000313" key="8">
    <source>
        <dbReference type="Proteomes" id="UP001239445"/>
    </source>
</evidence>
<organism evidence="7 8">
    <name type="scientific">Echria macrotheca</name>
    <dbReference type="NCBI Taxonomy" id="438768"/>
    <lineage>
        <taxon>Eukaryota</taxon>
        <taxon>Fungi</taxon>
        <taxon>Dikarya</taxon>
        <taxon>Ascomycota</taxon>
        <taxon>Pezizomycotina</taxon>
        <taxon>Sordariomycetes</taxon>
        <taxon>Sordariomycetidae</taxon>
        <taxon>Sordariales</taxon>
        <taxon>Schizotheciaceae</taxon>
        <taxon>Echria</taxon>
    </lineage>
</organism>
<keyword evidence="8" id="KW-1185">Reference proteome</keyword>
<dbReference type="PROSITE" id="PS50048">
    <property type="entry name" value="ZN2_CY6_FUNGAL_2"/>
    <property type="match status" value="1"/>
</dbReference>
<evidence type="ECO:0000313" key="7">
    <source>
        <dbReference type="EMBL" id="KAK1760378.1"/>
    </source>
</evidence>
<dbReference type="CDD" id="cd00067">
    <property type="entry name" value="GAL4"/>
    <property type="match status" value="1"/>
</dbReference>
<keyword evidence="5" id="KW-0539">Nucleus</keyword>
<gene>
    <name evidence="7" type="ORF">QBC47DRAFT_4493</name>
</gene>
<dbReference type="InterPro" id="IPR001138">
    <property type="entry name" value="Zn2Cys6_DnaBD"/>
</dbReference>
<name>A0AAJ0FEH5_9PEZI</name>
<dbReference type="Proteomes" id="UP001239445">
    <property type="component" value="Unassembled WGS sequence"/>
</dbReference>
<feature type="domain" description="Zn(2)-C6 fungal-type" evidence="6">
    <location>
        <begin position="7"/>
        <end position="37"/>
    </location>
</feature>
<protein>
    <recommendedName>
        <fullName evidence="6">Zn(2)-C6 fungal-type domain-containing protein</fullName>
    </recommendedName>
</protein>
<dbReference type="SMART" id="SM00066">
    <property type="entry name" value="GAL4"/>
    <property type="match status" value="1"/>
</dbReference>
<reference evidence="7" key="1">
    <citation type="submission" date="2023-06" db="EMBL/GenBank/DDBJ databases">
        <title>Genome-scale phylogeny and comparative genomics of the fungal order Sordariales.</title>
        <authorList>
            <consortium name="Lawrence Berkeley National Laboratory"/>
            <person name="Hensen N."/>
            <person name="Bonometti L."/>
            <person name="Westerberg I."/>
            <person name="Brannstrom I.O."/>
            <person name="Guillou S."/>
            <person name="Cros-Aarteil S."/>
            <person name="Calhoun S."/>
            <person name="Haridas S."/>
            <person name="Kuo A."/>
            <person name="Mondo S."/>
            <person name="Pangilinan J."/>
            <person name="Riley R."/>
            <person name="Labutti K."/>
            <person name="Andreopoulos B."/>
            <person name="Lipzen A."/>
            <person name="Chen C."/>
            <person name="Yanf M."/>
            <person name="Daum C."/>
            <person name="Ng V."/>
            <person name="Clum A."/>
            <person name="Steindorff A."/>
            <person name="Ohm R."/>
            <person name="Martin F."/>
            <person name="Silar P."/>
            <person name="Natvig D."/>
            <person name="Lalanne C."/>
            <person name="Gautier V."/>
            <person name="Ament-Velasquez S.L."/>
            <person name="Kruys A."/>
            <person name="Hutchinson M.I."/>
            <person name="Powell A.J."/>
            <person name="Barry K."/>
            <person name="Miller A.N."/>
            <person name="Grigoriev I.V."/>
            <person name="Debuchy R."/>
            <person name="Gladieux P."/>
            <person name="Thoren M.H."/>
            <person name="Johannesson H."/>
        </authorList>
    </citation>
    <scope>NUCLEOTIDE SEQUENCE</scope>
    <source>
        <strain evidence="7">PSN4</strain>
    </source>
</reference>
<keyword evidence="3" id="KW-0805">Transcription regulation</keyword>
<dbReference type="GO" id="GO:0000981">
    <property type="term" value="F:DNA-binding transcription factor activity, RNA polymerase II-specific"/>
    <property type="evidence" value="ECO:0007669"/>
    <property type="project" value="InterPro"/>
</dbReference>
<dbReference type="GO" id="GO:0008270">
    <property type="term" value="F:zinc ion binding"/>
    <property type="evidence" value="ECO:0007669"/>
    <property type="project" value="InterPro"/>
</dbReference>
<dbReference type="EMBL" id="MU839827">
    <property type="protein sequence ID" value="KAK1760378.1"/>
    <property type="molecule type" value="Genomic_DNA"/>
</dbReference>
<dbReference type="Pfam" id="PF00172">
    <property type="entry name" value="Zn_clus"/>
    <property type="match status" value="1"/>
</dbReference>
<sequence length="333" mass="37447">MSLRRQSCEICFRGRRKCDLTYPVCRRCQTRNKQCVYAYPPPDPNEAEARRSMAVARPNVNPGPAHPVEIEAEPPITIAWIFNLLRDSPRTFAAKGENVFINKILLLQRRADPLLTAFGICAAAASVNERNRPVLFRAVDAQMTDALLFAPPAEDEDLLAMDLARFQAAVLYQTIRLFHGGPEQRDISERQEYLMRAHALRLLARVFHAENGQTPDWETWLLHESVRRTVFVAFKLYTIYAVARHGTCTEMAALDMLPVSAAPAEAWSSKDSYDQWRASNNEAAIIGPIRDTTTASGFFEDLRLVRRVHLDSFQGVVLSATCRSVSFAPAVIA</sequence>
<evidence type="ECO:0000256" key="2">
    <source>
        <dbReference type="ARBA" id="ARBA00022833"/>
    </source>
</evidence>
<dbReference type="Gene3D" id="4.10.240.10">
    <property type="entry name" value="Zn(2)-C6 fungal-type DNA-binding domain"/>
    <property type="match status" value="1"/>
</dbReference>
<evidence type="ECO:0000256" key="3">
    <source>
        <dbReference type="ARBA" id="ARBA00023015"/>
    </source>
</evidence>
<keyword evidence="4" id="KW-0804">Transcription</keyword>
<accession>A0AAJ0FEH5</accession>
<dbReference type="PANTHER" id="PTHR47660:SF2">
    <property type="entry name" value="TRANSCRIPTION FACTOR WITH C2H2 AND ZN(2)-CYS(6) DNA BINDING DOMAIN (EUROFUNG)"/>
    <property type="match status" value="1"/>
</dbReference>
<proteinExistence type="predicted"/>
<evidence type="ECO:0000256" key="4">
    <source>
        <dbReference type="ARBA" id="ARBA00023163"/>
    </source>
</evidence>
<keyword evidence="1" id="KW-0479">Metal-binding</keyword>
<evidence type="ECO:0000256" key="5">
    <source>
        <dbReference type="ARBA" id="ARBA00023242"/>
    </source>
</evidence>
<dbReference type="PANTHER" id="PTHR47660">
    <property type="entry name" value="TRANSCRIPTION FACTOR WITH C2H2 AND ZN(2)-CYS(6) DNA BINDING DOMAIN (EUROFUNG)-RELATED-RELATED"/>
    <property type="match status" value="1"/>
</dbReference>
<dbReference type="AlphaFoldDB" id="A0AAJ0FEH5"/>
<evidence type="ECO:0000256" key="1">
    <source>
        <dbReference type="ARBA" id="ARBA00022723"/>
    </source>
</evidence>